<feature type="compositionally biased region" description="Low complexity" evidence="1">
    <location>
        <begin position="44"/>
        <end position="55"/>
    </location>
</feature>
<dbReference type="RefSeq" id="WP_386404006.1">
    <property type="nucleotide sequence ID" value="NZ_JBHSPT010000084.1"/>
</dbReference>
<keyword evidence="3" id="KW-1185">Reference proteome</keyword>
<evidence type="ECO:0000313" key="3">
    <source>
        <dbReference type="Proteomes" id="UP001596242"/>
    </source>
</evidence>
<dbReference type="EMBL" id="JBHSPT010000084">
    <property type="protein sequence ID" value="MFC6059547.1"/>
    <property type="molecule type" value="Genomic_DNA"/>
</dbReference>
<comment type="caution">
    <text evidence="2">The sequence shown here is derived from an EMBL/GenBank/DDBJ whole genome shotgun (WGS) entry which is preliminary data.</text>
</comment>
<proteinExistence type="predicted"/>
<reference evidence="3" key="1">
    <citation type="journal article" date="2019" name="Int. J. Syst. Evol. Microbiol.">
        <title>The Global Catalogue of Microorganisms (GCM) 10K type strain sequencing project: providing services to taxonomists for standard genome sequencing and annotation.</title>
        <authorList>
            <consortium name="The Broad Institute Genomics Platform"/>
            <consortium name="The Broad Institute Genome Sequencing Center for Infectious Disease"/>
            <person name="Wu L."/>
            <person name="Ma J."/>
        </authorList>
    </citation>
    <scope>NUCLEOTIDE SEQUENCE [LARGE SCALE GENOMIC DNA]</scope>
    <source>
        <strain evidence="3">JCM 12763</strain>
    </source>
</reference>
<name>A0ABW1M917_9ACTN</name>
<evidence type="ECO:0000313" key="2">
    <source>
        <dbReference type="EMBL" id="MFC6059547.1"/>
    </source>
</evidence>
<organism evidence="2 3">
    <name type="scientific">Streptomyces pratens</name>
    <dbReference type="NCBI Taxonomy" id="887456"/>
    <lineage>
        <taxon>Bacteria</taxon>
        <taxon>Bacillati</taxon>
        <taxon>Actinomycetota</taxon>
        <taxon>Actinomycetes</taxon>
        <taxon>Kitasatosporales</taxon>
        <taxon>Streptomycetaceae</taxon>
        <taxon>Streptomyces</taxon>
    </lineage>
</organism>
<sequence>MAVLAVLIPPLMLGVLLMLGRYEDLLLPGVREQAPDGLPVPQDAGPRAGAPAAAASTGRTDPDGFPGGP</sequence>
<feature type="region of interest" description="Disordered" evidence="1">
    <location>
        <begin position="31"/>
        <end position="69"/>
    </location>
</feature>
<gene>
    <name evidence="2" type="ORF">ACFP50_30315</name>
</gene>
<accession>A0ABW1M917</accession>
<dbReference type="Proteomes" id="UP001596242">
    <property type="component" value="Unassembled WGS sequence"/>
</dbReference>
<protein>
    <submittedName>
        <fullName evidence="2">Uncharacterized protein</fullName>
    </submittedName>
</protein>
<evidence type="ECO:0000256" key="1">
    <source>
        <dbReference type="SAM" id="MobiDB-lite"/>
    </source>
</evidence>